<evidence type="ECO:0000313" key="1">
    <source>
        <dbReference type="EMBL" id="PNX72819.1"/>
    </source>
</evidence>
<comment type="caution">
    <text evidence="1">The sequence shown here is derived from an EMBL/GenBank/DDBJ whole genome shotgun (WGS) entry which is preliminary data.</text>
</comment>
<dbReference type="Proteomes" id="UP000236291">
    <property type="component" value="Unassembled WGS sequence"/>
</dbReference>
<name>A0A2K3L2S6_TRIPR</name>
<reference evidence="1 2" key="2">
    <citation type="journal article" date="2017" name="Front. Plant Sci.">
        <title>Gene Classification and Mining of Molecular Markers Useful in Red Clover (Trifolium pratense) Breeding.</title>
        <authorList>
            <person name="Istvanek J."/>
            <person name="Dluhosova J."/>
            <person name="Dluhos P."/>
            <person name="Patkova L."/>
            <person name="Nedelnik J."/>
            <person name="Repkova J."/>
        </authorList>
    </citation>
    <scope>NUCLEOTIDE SEQUENCE [LARGE SCALE GENOMIC DNA]</scope>
    <source>
        <strain evidence="2">cv. Tatra</strain>
        <tissue evidence="1">Young leaves</tissue>
    </source>
</reference>
<reference evidence="1 2" key="1">
    <citation type="journal article" date="2014" name="Am. J. Bot.">
        <title>Genome assembly and annotation for red clover (Trifolium pratense; Fabaceae).</title>
        <authorList>
            <person name="Istvanek J."/>
            <person name="Jaros M."/>
            <person name="Krenek A."/>
            <person name="Repkova J."/>
        </authorList>
    </citation>
    <scope>NUCLEOTIDE SEQUENCE [LARGE SCALE GENOMIC DNA]</scope>
    <source>
        <strain evidence="2">cv. Tatra</strain>
        <tissue evidence="1">Young leaves</tissue>
    </source>
</reference>
<protein>
    <submittedName>
        <fullName evidence="1">Uncharacterized protein</fullName>
    </submittedName>
</protein>
<dbReference type="EMBL" id="ASHM01025150">
    <property type="protein sequence ID" value="PNX72819.1"/>
    <property type="molecule type" value="Genomic_DNA"/>
</dbReference>
<organism evidence="1 2">
    <name type="scientific">Trifolium pratense</name>
    <name type="common">Red clover</name>
    <dbReference type="NCBI Taxonomy" id="57577"/>
    <lineage>
        <taxon>Eukaryota</taxon>
        <taxon>Viridiplantae</taxon>
        <taxon>Streptophyta</taxon>
        <taxon>Embryophyta</taxon>
        <taxon>Tracheophyta</taxon>
        <taxon>Spermatophyta</taxon>
        <taxon>Magnoliopsida</taxon>
        <taxon>eudicotyledons</taxon>
        <taxon>Gunneridae</taxon>
        <taxon>Pentapetalae</taxon>
        <taxon>rosids</taxon>
        <taxon>fabids</taxon>
        <taxon>Fabales</taxon>
        <taxon>Fabaceae</taxon>
        <taxon>Papilionoideae</taxon>
        <taxon>50 kb inversion clade</taxon>
        <taxon>NPAAA clade</taxon>
        <taxon>Hologalegina</taxon>
        <taxon>IRL clade</taxon>
        <taxon>Trifolieae</taxon>
        <taxon>Trifolium</taxon>
    </lineage>
</organism>
<gene>
    <name evidence="1" type="ORF">L195_g028715</name>
</gene>
<accession>A0A2K3L2S6</accession>
<evidence type="ECO:0000313" key="2">
    <source>
        <dbReference type="Proteomes" id="UP000236291"/>
    </source>
</evidence>
<dbReference type="AlphaFoldDB" id="A0A2K3L2S6"/>
<sequence>MSTRDVMENLHYARGVGIITRGAIEPRLKTRAFRSDHARREAVTRAAWAGKLQPRAAWWIWRAAWLYLLYIEISFSGSGVGNSATVHLHSDF</sequence>
<proteinExistence type="predicted"/>